<gene>
    <name evidence="2" type="ORF">GCM10011502_21750</name>
</gene>
<organism evidence="2 3">
    <name type="scientific">Oceanisphaera marina</name>
    <dbReference type="NCBI Taxonomy" id="2017550"/>
    <lineage>
        <taxon>Bacteria</taxon>
        <taxon>Pseudomonadati</taxon>
        <taxon>Pseudomonadota</taxon>
        <taxon>Gammaproteobacteria</taxon>
        <taxon>Aeromonadales</taxon>
        <taxon>Aeromonadaceae</taxon>
        <taxon>Oceanisphaera</taxon>
    </lineage>
</organism>
<keyword evidence="1" id="KW-1133">Transmembrane helix</keyword>
<evidence type="ECO:0000313" key="3">
    <source>
        <dbReference type="Proteomes" id="UP000646152"/>
    </source>
</evidence>
<comment type="caution">
    <text evidence="2">The sequence shown here is derived from an EMBL/GenBank/DDBJ whole genome shotgun (WGS) entry which is preliminary data.</text>
</comment>
<accession>A0ABQ1IN79</accession>
<reference evidence="3" key="1">
    <citation type="journal article" date="2019" name="Int. J. Syst. Evol. Microbiol.">
        <title>The Global Catalogue of Microorganisms (GCM) 10K type strain sequencing project: providing services to taxonomists for standard genome sequencing and annotation.</title>
        <authorList>
            <consortium name="The Broad Institute Genomics Platform"/>
            <consortium name="The Broad Institute Genome Sequencing Center for Infectious Disease"/>
            <person name="Wu L."/>
            <person name="Ma J."/>
        </authorList>
    </citation>
    <scope>NUCLEOTIDE SEQUENCE [LARGE SCALE GENOMIC DNA]</scope>
    <source>
        <strain evidence="3">CGMCC 1.15923</strain>
    </source>
</reference>
<keyword evidence="3" id="KW-1185">Reference proteome</keyword>
<feature type="transmembrane region" description="Helical" evidence="1">
    <location>
        <begin position="6"/>
        <end position="23"/>
    </location>
</feature>
<dbReference type="Proteomes" id="UP000646152">
    <property type="component" value="Unassembled WGS sequence"/>
</dbReference>
<evidence type="ECO:0000313" key="2">
    <source>
        <dbReference type="EMBL" id="GGB48090.1"/>
    </source>
</evidence>
<name>A0ABQ1IN79_9GAMM</name>
<evidence type="ECO:0000256" key="1">
    <source>
        <dbReference type="SAM" id="Phobius"/>
    </source>
</evidence>
<sequence>MGVERLFLLGIAISIIMFITILVKQETVSVIHLQRVAEKILCSAFTEQLNR</sequence>
<protein>
    <submittedName>
        <fullName evidence="2">Uncharacterized protein</fullName>
    </submittedName>
</protein>
<dbReference type="EMBL" id="BMKE01000017">
    <property type="protein sequence ID" value="GGB48090.1"/>
    <property type="molecule type" value="Genomic_DNA"/>
</dbReference>
<keyword evidence="1" id="KW-0472">Membrane</keyword>
<keyword evidence="1" id="KW-0812">Transmembrane</keyword>
<proteinExistence type="predicted"/>